<name>A0A167WX83_9AGAM</name>
<gene>
    <name evidence="1" type="ORF">FIBSPDRAFT_317207</name>
</gene>
<keyword evidence="2" id="KW-1185">Reference proteome</keyword>
<evidence type="ECO:0000313" key="1">
    <source>
        <dbReference type="EMBL" id="KZP06587.1"/>
    </source>
</evidence>
<organism evidence="1 2">
    <name type="scientific">Athelia psychrophila</name>
    <dbReference type="NCBI Taxonomy" id="1759441"/>
    <lineage>
        <taxon>Eukaryota</taxon>
        <taxon>Fungi</taxon>
        <taxon>Dikarya</taxon>
        <taxon>Basidiomycota</taxon>
        <taxon>Agaricomycotina</taxon>
        <taxon>Agaricomycetes</taxon>
        <taxon>Agaricomycetidae</taxon>
        <taxon>Atheliales</taxon>
        <taxon>Atheliaceae</taxon>
        <taxon>Athelia</taxon>
    </lineage>
</organism>
<dbReference type="EMBL" id="KV417781">
    <property type="protein sequence ID" value="KZP06587.1"/>
    <property type="molecule type" value="Genomic_DNA"/>
</dbReference>
<dbReference type="OrthoDB" id="3342934at2759"/>
<sequence>MRNCGCAVHHCLHPWSGMKQSLIHSLHMSSVIHAARNNFAQHSYPISLNFINGCSNGLSCTSSTCADASFTPTQVPSSSAHRTTLVSTSSSAKCVAQHA</sequence>
<dbReference type="Proteomes" id="UP000076532">
    <property type="component" value="Unassembled WGS sequence"/>
</dbReference>
<protein>
    <submittedName>
        <fullName evidence="1">Uncharacterized protein</fullName>
    </submittedName>
</protein>
<reference evidence="1 2" key="1">
    <citation type="journal article" date="2016" name="Mol. Biol. Evol.">
        <title>Comparative Genomics of Early-Diverging Mushroom-Forming Fungi Provides Insights into the Origins of Lignocellulose Decay Capabilities.</title>
        <authorList>
            <person name="Nagy L.G."/>
            <person name="Riley R."/>
            <person name="Tritt A."/>
            <person name="Adam C."/>
            <person name="Daum C."/>
            <person name="Floudas D."/>
            <person name="Sun H."/>
            <person name="Yadav J.S."/>
            <person name="Pangilinan J."/>
            <person name="Larsson K.H."/>
            <person name="Matsuura K."/>
            <person name="Barry K."/>
            <person name="Labutti K."/>
            <person name="Kuo R."/>
            <person name="Ohm R.A."/>
            <person name="Bhattacharya S.S."/>
            <person name="Shirouzu T."/>
            <person name="Yoshinaga Y."/>
            <person name="Martin F.M."/>
            <person name="Grigoriev I.V."/>
            <person name="Hibbett D.S."/>
        </authorList>
    </citation>
    <scope>NUCLEOTIDE SEQUENCE [LARGE SCALE GENOMIC DNA]</scope>
    <source>
        <strain evidence="1 2">CBS 109695</strain>
    </source>
</reference>
<proteinExistence type="predicted"/>
<accession>A0A167WX83</accession>
<evidence type="ECO:0000313" key="2">
    <source>
        <dbReference type="Proteomes" id="UP000076532"/>
    </source>
</evidence>
<dbReference type="AlphaFoldDB" id="A0A167WX83"/>